<dbReference type="Proteomes" id="UP000480178">
    <property type="component" value="Chromosome"/>
</dbReference>
<organism evidence="1 2">
    <name type="scientific">Rhodocytophaga rosea</name>
    <dbReference type="NCBI Taxonomy" id="2704465"/>
    <lineage>
        <taxon>Bacteria</taxon>
        <taxon>Pseudomonadati</taxon>
        <taxon>Bacteroidota</taxon>
        <taxon>Cytophagia</taxon>
        <taxon>Cytophagales</taxon>
        <taxon>Rhodocytophagaceae</taxon>
        <taxon>Rhodocytophaga</taxon>
    </lineage>
</organism>
<dbReference type="AlphaFoldDB" id="A0A6C0GUM5"/>
<name>A0A6C0GUM5_9BACT</name>
<gene>
    <name evidence="1" type="ORF">GXP67_07835</name>
</gene>
<reference evidence="1 2" key="1">
    <citation type="submission" date="2020-01" db="EMBL/GenBank/DDBJ databases">
        <authorList>
            <person name="Kim M.K."/>
        </authorList>
    </citation>
    <scope>NUCLEOTIDE SEQUENCE [LARGE SCALE GENOMIC DNA]</scope>
    <source>
        <strain evidence="1 2">172606-1</strain>
    </source>
</reference>
<sequence length="386" mass="42599">MALASKGTFGYDLAFLQEYDSVIVLSNPAQQAQIIVSPRLQGRVMTSTSQGSDGKSYGWVNYELIASRAFQPHINAFGGEDRFWLGPEGGQFSIFFKKGDPFDLTHWQTPVAVDTESFQVISHSPDRVQLRKDMEVQNYSGASFQLRVNRSVRLLSEIDISKLLAYSLTDSIKAVGFESDNRITNIGTQAWEPSSGLVSVWILGMFRPSPATTIIIPIKEGSEQELGPPVNDRYFGKVPDDRLDVQGKVLYFKGDGQQRGKIGVPFNRAKPMLGSYDAQQGILTIVQFNLPETPSTYVNSLWEIQKDPFSGDVINSYNDGPAEPGAKPMGPFYELETSSPAAALAPGRSLSHVHRTFHFEGPMEELDKLCQATLGVPLQEVVKALL</sequence>
<evidence type="ECO:0000313" key="2">
    <source>
        <dbReference type="Proteomes" id="UP000480178"/>
    </source>
</evidence>
<dbReference type="InterPro" id="IPR046713">
    <property type="entry name" value="DUF6786"/>
</dbReference>
<protein>
    <submittedName>
        <fullName evidence="1">Uncharacterized protein</fullName>
    </submittedName>
</protein>
<keyword evidence="2" id="KW-1185">Reference proteome</keyword>
<dbReference type="EMBL" id="CP048222">
    <property type="protein sequence ID" value="QHT71931.1"/>
    <property type="molecule type" value="Genomic_DNA"/>
</dbReference>
<proteinExistence type="predicted"/>
<accession>A0A6C0GUM5</accession>
<dbReference type="KEGG" id="rhoz:GXP67_07835"/>
<dbReference type="Pfam" id="PF20583">
    <property type="entry name" value="DUF6786"/>
    <property type="match status" value="1"/>
</dbReference>
<evidence type="ECO:0000313" key="1">
    <source>
        <dbReference type="EMBL" id="QHT71931.1"/>
    </source>
</evidence>